<dbReference type="Proteomes" id="UP000027073">
    <property type="component" value="Unassembled WGS sequence"/>
</dbReference>
<dbReference type="OrthoDB" id="2755811at2759"/>
<organism evidence="2 3">
    <name type="scientific">Pleurotus ostreatus (strain PC15)</name>
    <name type="common">Oyster mushroom</name>
    <dbReference type="NCBI Taxonomy" id="1137138"/>
    <lineage>
        <taxon>Eukaryota</taxon>
        <taxon>Fungi</taxon>
        <taxon>Dikarya</taxon>
        <taxon>Basidiomycota</taxon>
        <taxon>Agaricomycotina</taxon>
        <taxon>Agaricomycetes</taxon>
        <taxon>Agaricomycetidae</taxon>
        <taxon>Agaricales</taxon>
        <taxon>Pleurotineae</taxon>
        <taxon>Pleurotaceae</taxon>
        <taxon>Pleurotus</taxon>
    </lineage>
</organism>
<evidence type="ECO:0000313" key="2">
    <source>
        <dbReference type="EMBL" id="KDQ31979.1"/>
    </source>
</evidence>
<dbReference type="HOGENOM" id="CLU_1195293_0_0_1"/>
<dbReference type="AlphaFoldDB" id="A0A067NVQ4"/>
<proteinExistence type="predicted"/>
<gene>
    <name evidence="2" type="ORF">PLEOSDRAFT_1100495</name>
</gene>
<dbReference type="Pfam" id="PF20149">
    <property type="entry name" value="DUF6532"/>
    <property type="match status" value="1"/>
</dbReference>
<protein>
    <recommendedName>
        <fullName evidence="1">DUF6532 domain-containing protein</fullName>
    </recommendedName>
</protein>
<name>A0A067NVQ4_PLEO1</name>
<dbReference type="InParanoid" id="A0A067NVQ4"/>
<reference evidence="3" key="1">
    <citation type="journal article" date="2014" name="Proc. Natl. Acad. Sci. U.S.A.">
        <title>Extensive sampling of basidiomycete genomes demonstrates inadequacy of the white-rot/brown-rot paradigm for wood decay fungi.</title>
        <authorList>
            <person name="Riley R."/>
            <person name="Salamov A.A."/>
            <person name="Brown D.W."/>
            <person name="Nagy L.G."/>
            <person name="Floudas D."/>
            <person name="Held B.W."/>
            <person name="Levasseur A."/>
            <person name="Lombard V."/>
            <person name="Morin E."/>
            <person name="Otillar R."/>
            <person name="Lindquist E.A."/>
            <person name="Sun H."/>
            <person name="LaButti K.M."/>
            <person name="Schmutz J."/>
            <person name="Jabbour D."/>
            <person name="Luo H."/>
            <person name="Baker S.E."/>
            <person name="Pisabarro A.G."/>
            <person name="Walton J.D."/>
            <person name="Blanchette R.A."/>
            <person name="Henrissat B."/>
            <person name="Martin F."/>
            <person name="Cullen D."/>
            <person name="Hibbett D.S."/>
            <person name="Grigoriev I.V."/>
        </authorList>
    </citation>
    <scope>NUCLEOTIDE SEQUENCE [LARGE SCALE GENOMIC DNA]</scope>
    <source>
        <strain evidence="3">PC15</strain>
    </source>
</reference>
<evidence type="ECO:0000313" key="3">
    <source>
        <dbReference type="Proteomes" id="UP000027073"/>
    </source>
</evidence>
<dbReference type="VEuPathDB" id="FungiDB:PLEOSDRAFT_1100495"/>
<evidence type="ECO:0000259" key="1">
    <source>
        <dbReference type="Pfam" id="PF20149"/>
    </source>
</evidence>
<dbReference type="InterPro" id="IPR045341">
    <property type="entry name" value="DUF6532"/>
</dbReference>
<dbReference type="EMBL" id="KL198005">
    <property type="protein sequence ID" value="KDQ31979.1"/>
    <property type="molecule type" value="Genomic_DNA"/>
</dbReference>
<feature type="domain" description="DUF6532" evidence="1">
    <location>
        <begin position="34"/>
        <end position="149"/>
    </location>
</feature>
<sequence>MFSASSHPEFLPTLKQLWIETFPELSDAADDRALIIIAGATIGDHRSAIGKAAVAVVANLIPADATTPQEVLNTLKSRYCTVPEFIYRDPSGAPSNRGLYLSDLILKVLAVHMGVVLQAQKVFGRPAGALALVCAAIERALDGWKEGLNQIEEAKKDLKRNKSHGFKAERWGPVAARWLKGIDKNMIDKCWEILFHDTSVFIPDRLSNAIDCKPFAEGDIRDIDGSGDEFLE</sequence>
<accession>A0A067NVQ4</accession>